<feature type="domain" description="Anaphase-promoting complex subunit 4-like WD40" evidence="7">
    <location>
        <begin position="40"/>
        <end position="145"/>
    </location>
</feature>
<dbReference type="AlphaFoldDB" id="A0A9P7XPK5"/>
<evidence type="ECO:0000313" key="9">
    <source>
        <dbReference type="EMBL" id="KAG9064308.1"/>
    </source>
</evidence>
<evidence type="ECO:0000259" key="8">
    <source>
        <dbReference type="Pfam" id="PF12896"/>
    </source>
</evidence>
<dbReference type="SUPFAM" id="SSF50978">
    <property type="entry name" value="WD40 repeat-like"/>
    <property type="match status" value="1"/>
</dbReference>
<evidence type="ECO:0000313" key="10">
    <source>
        <dbReference type="Proteomes" id="UP000707451"/>
    </source>
</evidence>
<feature type="region of interest" description="Disordered" evidence="6">
    <location>
        <begin position="446"/>
        <end position="465"/>
    </location>
</feature>
<evidence type="ECO:0000256" key="6">
    <source>
        <dbReference type="SAM" id="MobiDB-lite"/>
    </source>
</evidence>
<keyword evidence="3" id="KW-0498">Mitosis</keyword>
<sequence length="694" mass="76178">MTSVSPPPIQHRTAAQQEATQNTFYPYSENQVPIDHKLEAWCPSADLIALVNNDNKLELYRLSWRIHWSVTVTAPAPSNSSRPGSHTAWSRLGGAPQHQRMGAAPAKVVSLTWRPDGKAIAVGLAEGGVNIYDYRDGSLISSIQPPSSGSNTQKSTLKALPMLSPIPPTSAQQQLMERTMFNKNFLGGAGAGGAKSGPSPEESCSVLDEETSPIMNGGLDILTADVQLDLSEINIIARGTHAKDESGLVPSQQLLQVTLNSSLLDNHSQEIRMLGLHKRPIKNLLQYLNDGLQVMKTDYKKISMMAEDCVESLQKSLTSNDIMTTPTYEFIQMLLTGRPSESMGQYLQQDLNTHDLKRWDKSVRAAYKNLQRVAFECLLPACERLLVILTEQYGPLRLDEALVYNCIIIVGDFMGVIEGLFQAIKVEMKQFSEFENWLEQVLEKLHPPARGPDDPADEGQKDFPPVDVKGVSQYLKAGLTNNCLERFFQEAVEASAINGDQEAGVYNATPTYPIVYSFSDELRAASALKDTNLDIQSPPQTKTTNPFAGVAIAAAMSGRGFGSLPPKKSPSVTLFTKSSASTVQFSKSQPNEVPVSPSHKPPTPLTIERHLGLMTMQCHAIFDGPQKALGESMKVTHVVDVLGYGPTVSGDIIMENADSTDTQMVPKFATRYCYNVRMPQIYVCRCLSMRRSLN</sequence>
<keyword evidence="2" id="KW-0132">Cell division</keyword>
<dbReference type="Pfam" id="PF12894">
    <property type="entry name" value="ANAPC4_WD40"/>
    <property type="match status" value="1"/>
</dbReference>
<keyword evidence="10" id="KW-1185">Reference proteome</keyword>
<keyword evidence="5" id="KW-0131">Cell cycle</keyword>
<dbReference type="InterPro" id="IPR024789">
    <property type="entry name" value="APC4"/>
</dbReference>
<dbReference type="EMBL" id="JAHRHY010000014">
    <property type="protein sequence ID" value="KAG9064308.1"/>
    <property type="molecule type" value="Genomic_DNA"/>
</dbReference>
<dbReference type="Proteomes" id="UP000707451">
    <property type="component" value="Unassembled WGS sequence"/>
</dbReference>
<gene>
    <name evidence="9" type="primary">ANAPC4</name>
    <name evidence="9" type="ORF">KI688_003496</name>
</gene>
<proteinExistence type="predicted"/>
<dbReference type="OrthoDB" id="2110451at2759"/>
<evidence type="ECO:0000259" key="7">
    <source>
        <dbReference type="Pfam" id="PF12894"/>
    </source>
</evidence>
<dbReference type="GO" id="GO:0031145">
    <property type="term" value="P:anaphase-promoting complex-dependent catabolic process"/>
    <property type="evidence" value="ECO:0007669"/>
    <property type="project" value="InterPro"/>
</dbReference>
<comment type="caution">
    <text evidence="9">The sequence shown here is derived from an EMBL/GenBank/DDBJ whole genome shotgun (WGS) entry which is preliminary data.</text>
</comment>
<evidence type="ECO:0000256" key="2">
    <source>
        <dbReference type="ARBA" id="ARBA00022618"/>
    </source>
</evidence>
<dbReference type="InterPro" id="IPR015943">
    <property type="entry name" value="WD40/YVTN_repeat-like_dom_sf"/>
</dbReference>
<dbReference type="InterPro" id="IPR024790">
    <property type="entry name" value="APC4_long_dom"/>
</dbReference>
<accession>A0A9P7XPK5</accession>
<evidence type="ECO:0000256" key="5">
    <source>
        <dbReference type="ARBA" id="ARBA00023306"/>
    </source>
</evidence>
<reference evidence="9" key="1">
    <citation type="submission" date="2021-06" db="EMBL/GenBank/DDBJ databases">
        <title>Genome Sequence of Mortierella hyaline Strain SCG-10, a Cold-Adapted, Nitrate-Reducing Fungus Isolated from Soil in Minnesota, USA.</title>
        <authorList>
            <person name="Aldossari N."/>
        </authorList>
    </citation>
    <scope>NUCLEOTIDE SEQUENCE</scope>
    <source>
        <strain evidence="9">SCG-10</strain>
    </source>
</reference>
<dbReference type="GO" id="GO:0051301">
    <property type="term" value="P:cell division"/>
    <property type="evidence" value="ECO:0007669"/>
    <property type="project" value="UniProtKB-KW"/>
</dbReference>
<protein>
    <recommendedName>
        <fullName evidence="1">Anaphase-promoting complex subunit 4</fullName>
    </recommendedName>
</protein>
<evidence type="ECO:0000256" key="1">
    <source>
        <dbReference type="ARBA" id="ARBA00016067"/>
    </source>
</evidence>
<organism evidence="9 10">
    <name type="scientific">Linnemannia hyalina</name>
    <dbReference type="NCBI Taxonomy" id="64524"/>
    <lineage>
        <taxon>Eukaryota</taxon>
        <taxon>Fungi</taxon>
        <taxon>Fungi incertae sedis</taxon>
        <taxon>Mucoromycota</taxon>
        <taxon>Mortierellomycotina</taxon>
        <taxon>Mortierellomycetes</taxon>
        <taxon>Mortierellales</taxon>
        <taxon>Mortierellaceae</taxon>
        <taxon>Linnemannia</taxon>
    </lineage>
</organism>
<name>A0A9P7XPK5_9FUNG</name>
<evidence type="ECO:0000256" key="4">
    <source>
        <dbReference type="ARBA" id="ARBA00022786"/>
    </source>
</evidence>
<dbReference type="Gene3D" id="2.130.10.10">
    <property type="entry name" value="YVTN repeat-like/Quinoprotein amine dehydrogenase"/>
    <property type="match status" value="1"/>
</dbReference>
<feature type="domain" description="Anaphase-promoting complex subunit 4 long" evidence="8">
    <location>
        <begin position="257"/>
        <end position="445"/>
    </location>
</feature>
<dbReference type="Pfam" id="PF12896">
    <property type="entry name" value="ANAPC4"/>
    <property type="match status" value="1"/>
</dbReference>
<keyword evidence="4" id="KW-0833">Ubl conjugation pathway</keyword>
<dbReference type="InterPro" id="IPR036322">
    <property type="entry name" value="WD40_repeat_dom_sf"/>
</dbReference>
<dbReference type="GO" id="GO:0070979">
    <property type="term" value="P:protein K11-linked ubiquitination"/>
    <property type="evidence" value="ECO:0007669"/>
    <property type="project" value="TreeGrafter"/>
</dbReference>
<dbReference type="PANTHER" id="PTHR13260:SF0">
    <property type="entry name" value="ANAPHASE-PROMOTING COMPLEX SUBUNIT 4"/>
    <property type="match status" value="1"/>
</dbReference>
<evidence type="ECO:0000256" key="3">
    <source>
        <dbReference type="ARBA" id="ARBA00022776"/>
    </source>
</evidence>
<dbReference type="GO" id="GO:0034399">
    <property type="term" value="C:nuclear periphery"/>
    <property type="evidence" value="ECO:0007669"/>
    <property type="project" value="TreeGrafter"/>
</dbReference>
<dbReference type="PANTHER" id="PTHR13260">
    <property type="entry name" value="ANAPHASE PROMOTING COMPLEX SUBUNIT 4 APC4"/>
    <property type="match status" value="1"/>
</dbReference>
<dbReference type="InterPro" id="IPR024977">
    <property type="entry name" value="Apc4-like_WD40_dom"/>
</dbReference>
<dbReference type="GO" id="GO:0005680">
    <property type="term" value="C:anaphase-promoting complex"/>
    <property type="evidence" value="ECO:0007669"/>
    <property type="project" value="InterPro"/>
</dbReference>